<dbReference type="GO" id="GO:0015171">
    <property type="term" value="F:amino acid transmembrane transporter activity"/>
    <property type="evidence" value="ECO:0007669"/>
    <property type="project" value="TreeGrafter"/>
</dbReference>
<keyword evidence="8" id="KW-1185">Reference proteome</keyword>
<dbReference type="Proteomes" id="UP000218615">
    <property type="component" value="Unassembled WGS sequence"/>
</dbReference>
<evidence type="ECO:0000256" key="3">
    <source>
        <dbReference type="ARBA" id="ARBA00022692"/>
    </source>
</evidence>
<dbReference type="AlphaFoldDB" id="A0A284VJ27"/>
<dbReference type="OrthoDB" id="43026at2157"/>
<evidence type="ECO:0000256" key="4">
    <source>
        <dbReference type="ARBA" id="ARBA00022989"/>
    </source>
</evidence>
<gene>
    <name evidence="7" type="ORF">MNV_1100027</name>
</gene>
<accession>A0A284VJ27</accession>
<dbReference type="PANTHER" id="PTHR43243:SF4">
    <property type="entry name" value="CATIONIC AMINO ACID TRANSPORTER 4"/>
    <property type="match status" value="1"/>
</dbReference>
<evidence type="ECO:0000256" key="6">
    <source>
        <dbReference type="SAM" id="Phobius"/>
    </source>
</evidence>
<evidence type="ECO:0000256" key="1">
    <source>
        <dbReference type="ARBA" id="ARBA00004141"/>
    </source>
</evidence>
<keyword evidence="3 6" id="KW-0812">Transmembrane</keyword>
<evidence type="ECO:0000313" key="7">
    <source>
        <dbReference type="EMBL" id="SNQ59250.1"/>
    </source>
</evidence>
<dbReference type="Pfam" id="PF13520">
    <property type="entry name" value="AA_permease_2"/>
    <property type="match status" value="1"/>
</dbReference>
<dbReference type="PANTHER" id="PTHR43243">
    <property type="entry name" value="INNER MEMBRANE TRANSPORTER YGJI-RELATED"/>
    <property type="match status" value="1"/>
</dbReference>
<name>A0A284VJ27_9EURY</name>
<keyword evidence="4 6" id="KW-1133">Transmembrane helix</keyword>
<proteinExistence type="predicted"/>
<dbReference type="GO" id="GO:0016020">
    <property type="term" value="C:membrane"/>
    <property type="evidence" value="ECO:0007669"/>
    <property type="project" value="UniProtKB-SubCell"/>
</dbReference>
<comment type="subcellular location">
    <subcellularLocation>
        <location evidence="1">Membrane</location>
        <topology evidence="1">Multi-pass membrane protein</topology>
    </subcellularLocation>
</comment>
<dbReference type="Gene3D" id="1.20.1740.10">
    <property type="entry name" value="Amino acid/polyamine transporter I"/>
    <property type="match status" value="1"/>
</dbReference>
<dbReference type="RefSeq" id="WP_218837854.1">
    <property type="nucleotide sequence ID" value="NZ_FZMP01000014.1"/>
</dbReference>
<sequence length="108" mass="11349">MLTGLVKYDQLLVPDPIAVAVNAAGPGLFWLRPFIKIGAIVGLSSVVLVLLPSQPRIFYTMAKDGLLPGIFSSVHPKFKTPYIATILTGIAAVVVAGLLPIEILGALV</sequence>
<protein>
    <submittedName>
        <fullName evidence="7">Uncharacterized amino acid permease YfnA</fullName>
    </submittedName>
</protein>
<feature type="transmembrane region" description="Helical" evidence="6">
    <location>
        <begin position="34"/>
        <end position="51"/>
    </location>
</feature>
<keyword evidence="5 6" id="KW-0472">Membrane</keyword>
<evidence type="ECO:0000256" key="2">
    <source>
        <dbReference type="ARBA" id="ARBA00022448"/>
    </source>
</evidence>
<keyword evidence="2" id="KW-0813">Transport</keyword>
<organism evidence="7 8">
    <name type="scientific">Candidatus Methanoperedens nitratireducens</name>
    <dbReference type="NCBI Taxonomy" id="1392998"/>
    <lineage>
        <taxon>Archaea</taxon>
        <taxon>Methanobacteriati</taxon>
        <taxon>Methanobacteriota</taxon>
        <taxon>Stenosarchaea group</taxon>
        <taxon>Methanomicrobia</taxon>
        <taxon>Methanosarcinales</taxon>
        <taxon>ANME-2 cluster</taxon>
        <taxon>Candidatus Methanoperedentaceae</taxon>
        <taxon>Candidatus Methanoperedens</taxon>
    </lineage>
</organism>
<feature type="transmembrane region" description="Helical" evidence="6">
    <location>
        <begin position="82"/>
        <end position="107"/>
    </location>
</feature>
<dbReference type="EMBL" id="FZMP01000014">
    <property type="protein sequence ID" value="SNQ59250.1"/>
    <property type="molecule type" value="Genomic_DNA"/>
</dbReference>
<reference evidence="8" key="1">
    <citation type="submission" date="2017-06" db="EMBL/GenBank/DDBJ databases">
        <authorList>
            <person name="Cremers G."/>
        </authorList>
    </citation>
    <scope>NUCLEOTIDE SEQUENCE [LARGE SCALE GENOMIC DNA]</scope>
</reference>
<dbReference type="InterPro" id="IPR002293">
    <property type="entry name" value="AA/rel_permease1"/>
</dbReference>
<evidence type="ECO:0000256" key="5">
    <source>
        <dbReference type="ARBA" id="ARBA00023136"/>
    </source>
</evidence>
<evidence type="ECO:0000313" key="8">
    <source>
        <dbReference type="Proteomes" id="UP000218615"/>
    </source>
</evidence>